<evidence type="ECO:0000256" key="9">
    <source>
        <dbReference type="SAM" id="Phobius"/>
    </source>
</evidence>
<keyword evidence="9" id="KW-0472">Membrane</keyword>
<proteinExistence type="predicted"/>
<keyword evidence="3" id="KW-0808">Transferase</keyword>
<dbReference type="OrthoDB" id="6111975at2"/>
<dbReference type="PROSITE" id="PS00108">
    <property type="entry name" value="PROTEIN_KINASE_ST"/>
    <property type="match status" value="1"/>
</dbReference>
<feature type="transmembrane region" description="Helical" evidence="9">
    <location>
        <begin position="109"/>
        <end position="128"/>
    </location>
</feature>
<dbReference type="GO" id="GO:0004674">
    <property type="term" value="F:protein serine/threonine kinase activity"/>
    <property type="evidence" value="ECO:0007669"/>
    <property type="project" value="UniProtKB-KW"/>
</dbReference>
<keyword evidence="6 7" id="KW-0067">ATP-binding</keyword>
<keyword evidence="4 7" id="KW-0547">Nucleotide-binding</keyword>
<evidence type="ECO:0000256" key="1">
    <source>
        <dbReference type="ARBA" id="ARBA00012513"/>
    </source>
</evidence>
<dbReference type="EMBL" id="CP042425">
    <property type="protein sequence ID" value="QEL20991.1"/>
    <property type="molecule type" value="Genomic_DNA"/>
</dbReference>
<feature type="transmembrane region" description="Helical" evidence="9">
    <location>
        <begin position="244"/>
        <end position="263"/>
    </location>
</feature>
<dbReference type="EC" id="2.7.11.1" evidence="1"/>
<keyword evidence="5 11" id="KW-0418">Kinase</keyword>
<dbReference type="InterPro" id="IPR000719">
    <property type="entry name" value="Prot_kinase_dom"/>
</dbReference>
<feature type="transmembrane region" description="Helical" evidence="9">
    <location>
        <begin position="74"/>
        <end position="97"/>
    </location>
</feature>
<dbReference type="FunFam" id="1.10.510.10:FF:000021">
    <property type="entry name" value="Serine/threonine protein kinase"/>
    <property type="match status" value="1"/>
</dbReference>
<dbReference type="SMART" id="SM00220">
    <property type="entry name" value="S_TKc"/>
    <property type="match status" value="1"/>
</dbReference>
<feature type="domain" description="Protein kinase" evidence="10">
    <location>
        <begin position="288"/>
        <end position="555"/>
    </location>
</feature>
<reference evidence="12" key="1">
    <citation type="submission" date="2019-08" db="EMBL/GenBank/DDBJ databases">
        <title>Limnoglobus roseus gen. nov., sp. nov., a novel freshwater planctomycete with a giant genome from the family Gemmataceae.</title>
        <authorList>
            <person name="Kulichevskaya I.S."/>
            <person name="Naumoff D.G."/>
            <person name="Miroshnikov K."/>
            <person name="Ivanova A."/>
            <person name="Philippov D.A."/>
            <person name="Hakobyan A."/>
            <person name="Rijpstra I.C."/>
            <person name="Sinninghe Damste J.S."/>
            <person name="Liesack W."/>
            <person name="Dedysh S.N."/>
        </authorList>
    </citation>
    <scope>NUCLEOTIDE SEQUENCE [LARGE SCALE GENOMIC DNA]</scope>
    <source>
        <strain evidence="12">PX52</strain>
    </source>
</reference>
<protein>
    <recommendedName>
        <fullName evidence="1">non-specific serine/threonine protein kinase</fullName>
        <ecNumber evidence="1">2.7.11.1</ecNumber>
    </recommendedName>
</protein>
<evidence type="ECO:0000313" key="11">
    <source>
        <dbReference type="EMBL" id="QEL20991.1"/>
    </source>
</evidence>
<dbReference type="Pfam" id="PF00069">
    <property type="entry name" value="Pkinase"/>
    <property type="match status" value="1"/>
</dbReference>
<dbReference type="InterPro" id="IPR017441">
    <property type="entry name" value="Protein_kinase_ATP_BS"/>
</dbReference>
<keyword evidence="2 11" id="KW-0723">Serine/threonine-protein kinase</keyword>
<keyword evidence="9" id="KW-1133">Transmembrane helix</keyword>
<dbReference type="RefSeq" id="WP_149115234.1">
    <property type="nucleotide sequence ID" value="NZ_CP042425.1"/>
</dbReference>
<dbReference type="KEGG" id="lrs:PX52LOC_08119"/>
<dbReference type="Gene3D" id="3.30.200.20">
    <property type="entry name" value="Phosphorylase Kinase, domain 1"/>
    <property type="match status" value="1"/>
</dbReference>
<dbReference type="GO" id="GO:0005524">
    <property type="term" value="F:ATP binding"/>
    <property type="evidence" value="ECO:0007669"/>
    <property type="project" value="UniProtKB-UniRule"/>
</dbReference>
<dbReference type="InterPro" id="IPR011009">
    <property type="entry name" value="Kinase-like_dom_sf"/>
</dbReference>
<keyword evidence="12" id="KW-1185">Reference proteome</keyword>
<dbReference type="AlphaFoldDB" id="A0A5C1AP99"/>
<keyword evidence="9" id="KW-0812">Transmembrane</keyword>
<evidence type="ECO:0000256" key="3">
    <source>
        <dbReference type="ARBA" id="ARBA00022679"/>
    </source>
</evidence>
<evidence type="ECO:0000256" key="7">
    <source>
        <dbReference type="PROSITE-ProRule" id="PRU10141"/>
    </source>
</evidence>
<dbReference type="PROSITE" id="PS00107">
    <property type="entry name" value="PROTEIN_KINASE_ATP"/>
    <property type="match status" value="1"/>
</dbReference>
<dbReference type="PANTHER" id="PTHR43289:SF6">
    <property type="entry name" value="SERINE_THREONINE-PROTEIN KINASE NEKL-3"/>
    <property type="match status" value="1"/>
</dbReference>
<organism evidence="11 12">
    <name type="scientific">Limnoglobus roseus</name>
    <dbReference type="NCBI Taxonomy" id="2598579"/>
    <lineage>
        <taxon>Bacteria</taxon>
        <taxon>Pseudomonadati</taxon>
        <taxon>Planctomycetota</taxon>
        <taxon>Planctomycetia</taxon>
        <taxon>Gemmatales</taxon>
        <taxon>Gemmataceae</taxon>
        <taxon>Limnoglobus</taxon>
    </lineage>
</organism>
<evidence type="ECO:0000256" key="8">
    <source>
        <dbReference type="SAM" id="MobiDB-lite"/>
    </source>
</evidence>
<dbReference type="Gene3D" id="1.10.510.10">
    <property type="entry name" value="Transferase(Phosphotransferase) domain 1"/>
    <property type="match status" value="1"/>
</dbReference>
<dbReference type="InterPro" id="IPR008271">
    <property type="entry name" value="Ser/Thr_kinase_AS"/>
</dbReference>
<evidence type="ECO:0000256" key="6">
    <source>
        <dbReference type="ARBA" id="ARBA00022840"/>
    </source>
</evidence>
<feature type="transmembrane region" description="Helical" evidence="9">
    <location>
        <begin position="214"/>
        <end position="232"/>
    </location>
</feature>
<evidence type="ECO:0000313" key="12">
    <source>
        <dbReference type="Proteomes" id="UP000324974"/>
    </source>
</evidence>
<evidence type="ECO:0000256" key="5">
    <source>
        <dbReference type="ARBA" id="ARBA00022777"/>
    </source>
</evidence>
<evidence type="ECO:0000259" key="10">
    <source>
        <dbReference type="PROSITE" id="PS50011"/>
    </source>
</evidence>
<feature type="binding site" evidence="7">
    <location>
        <position position="317"/>
    </location>
    <ligand>
        <name>ATP</name>
        <dbReference type="ChEBI" id="CHEBI:30616"/>
    </ligand>
</feature>
<dbReference type="CDD" id="cd14014">
    <property type="entry name" value="STKc_PknB_like"/>
    <property type="match status" value="1"/>
</dbReference>
<evidence type="ECO:0000256" key="4">
    <source>
        <dbReference type="ARBA" id="ARBA00022741"/>
    </source>
</evidence>
<feature type="transmembrane region" description="Helical" evidence="9">
    <location>
        <begin position="140"/>
        <end position="163"/>
    </location>
</feature>
<dbReference type="PROSITE" id="PS50011">
    <property type="entry name" value="PROTEIN_KINASE_DOM"/>
    <property type="match status" value="1"/>
</dbReference>
<evidence type="ECO:0000256" key="2">
    <source>
        <dbReference type="ARBA" id="ARBA00022527"/>
    </source>
</evidence>
<feature type="transmembrane region" description="Helical" evidence="9">
    <location>
        <begin position="183"/>
        <end position="207"/>
    </location>
</feature>
<feature type="region of interest" description="Disordered" evidence="8">
    <location>
        <begin position="1"/>
        <end position="30"/>
    </location>
</feature>
<dbReference type="Proteomes" id="UP000324974">
    <property type="component" value="Chromosome"/>
</dbReference>
<dbReference type="PANTHER" id="PTHR43289">
    <property type="entry name" value="MITOGEN-ACTIVATED PROTEIN KINASE KINASE KINASE 20-RELATED"/>
    <property type="match status" value="1"/>
</dbReference>
<sequence length="592" mass="64865">MPVTPVKNRRTNSTTRMSPLDPLDPASDETDYELSDSAILPANFQLGILEQARDGAPVVAKLDAEAQALFHQRLMLCCLVAAFPFFFFFISTLIGFIELFGRPVVGWTGVILSGTVVAIQLGVAVGLWRLRSVPETGLRVVEIAVFGAMGLFFAYWSFALLTADILYGSLESPPDVAARQEQYSVLAATLIVHFNWFALIVFHGVLVPNTLARGVGVITATVLAALLIDGIAVGLHGPTYRNKWVLFAVALTMLPTGAGLAIFGTAKTAALREEVQVAKQAVRELGQYRLRRKLGQGGMGEVYLAEHALLKRPCAVKRIHAKYLHNSEQVKRFEREVQITAQLRHPNTVVIFDHGRADDGTFYYVMEYLAGLSLEEIVNRHGSLPPERVVHLMRQVCGALREAHNMGLVHRDIKPSNIVVLPDGSPHDQAKLVDFGLVQSLTPDDDPEARITRDGLIVGTPEYMSPEQAQGMTLDERSDLYSLGSVMYFLLTGREAFHRENPVKTLLAVVNENAKPIAQVNPDVPADLAAVVDRCLAKSLEKRYAKAADLEAALARCGCAADWTGEQALAWWGDHPKADPTGTDLNSLPYKD</sequence>
<accession>A0A5C1AP99</accession>
<dbReference type="SUPFAM" id="SSF56112">
    <property type="entry name" value="Protein kinase-like (PK-like)"/>
    <property type="match status" value="1"/>
</dbReference>
<name>A0A5C1AP99_9BACT</name>
<gene>
    <name evidence="11" type="ORF">PX52LOC_08119</name>
</gene>